<evidence type="ECO:0000256" key="1">
    <source>
        <dbReference type="ARBA" id="ARBA00004370"/>
    </source>
</evidence>
<keyword evidence="9" id="KW-1185">Reference proteome</keyword>
<dbReference type="Proteomes" id="UP001159405">
    <property type="component" value="Unassembled WGS sequence"/>
</dbReference>
<dbReference type="Pfam" id="PF01130">
    <property type="entry name" value="CD36"/>
    <property type="match status" value="2"/>
</dbReference>
<evidence type="ECO:0000256" key="5">
    <source>
        <dbReference type="ARBA" id="ARBA00023136"/>
    </source>
</evidence>
<gene>
    <name evidence="8" type="ORF">PLOB_00047259</name>
</gene>
<evidence type="ECO:0000256" key="7">
    <source>
        <dbReference type="SAM" id="Phobius"/>
    </source>
</evidence>
<comment type="subcellular location">
    <subcellularLocation>
        <location evidence="1">Membrane</location>
    </subcellularLocation>
</comment>
<evidence type="ECO:0000313" key="8">
    <source>
        <dbReference type="EMBL" id="CAH3150107.1"/>
    </source>
</evidence>
<feature type="transmembrane region" description="Helical" evidence="7">
    <location>
        <begin position="624"/>
        <end position="647"/>
    </location>
</feature>
<keyword evidence="4 7" id="KW-1133">Transmembrane helix</keyword>
<keyword evidence="6" id="KW-0325">Glycoprotein</keyword>
<dbReference type="PRINTS" id="PR01609">
    <property type="entry name" value="CD36FAMILY"/>
</dbReference>
<evidence type="ECO:0000256" key="4">
    <source>
        <dbReference type="ARBA" id="ARBA00022989"/>
    </source>
</evidence>
<accession>A0ABN8PST5</accession>
<name>A0ABN8PST5_9CNID</name>
<protein>
    <recommendedName>
        <fullName evidence="10">Lysosome membrane protein 2</fullName>
    </recommendedName>
</protein>
<keyword evidence="3 7" id="KW-0812">Transmembrane</keyword>
<evidence type="ECO:0000256" key="3">
    <source>
        <dbReference type="ARBA" id="ARBA00022692"/>
    </source>
</evidence>
<dbReference type="EMBL" id="CALNXK010000088">
    <property type="protein sequence ID" value="CAH3150107.1"/>
    <property type="molecule type" value="Genomic_DNA"/>
</dbReference>
<dbReference type="PANTHER" id="PTHR11923">
    <property type="entry name" value="SCAVENGER RECEPTOR CLASS B TYPE-1 SR-B1"/>
    <property type="match status" value="1"/>
</dbReference>
<reference evidence="8 9" key="1">
    <citation type="submission" date="2022-05" db="EMBL/GenBank/DDBJ databases">
        <authorList>
            <consortium name="Genoscope - CEA"/>
            <person name="William W."/>
        </authorList>
    </citation>
    <scope>NUCLEOTIDE SEQUENCE [LARGE SCALE GENOMIC DNA]</scope>
</reference>
<feature type="transmembrane region" description="Helical" evidence="7">
    <location>
        <begin position="6"/>
        <end position="29"/>
    </location>
</feature>
<proteinExistence type="inferred from homology"/>
<dbReference type="InterPro" id="IPR002159">
    <property type="entry name" value="CD36_fam"/>
</dbReference>
<evidence type="ECO:0000313" key="9">
    <source>
        <dbReference type="Proteomes" id="UP001159405"/>
    </source>
</evidence>
<organism evidence="8 9">
    <name type="scientific">Porites lobata</name>
    <dbReference type="NCBI Taxonomy" id="104759"/>
    <lineage>
        <taxon>Eukaryota</taxon>
        <taxon>Metazoa</taxon>
        <taxon>Cnidaria</taxon>
        <taxon>Anthozoa</taxon>
        <taxon>Hexacorallia</taxon>
        <taxon>Scleractinia</taxon>
        <taxon>Fungiina</taxon>
        <taxon>Poritidae</taxon>
        <taxon>Porites</taxon>
    </lineage>
</organism>
<dbReference type="PANTHER" id="PTHR11923:SF51">
    <property type="entry name" value="LYSOSOME MEMBRANE PROTEIN 2"/>
    <property type="match status" value="1"/>
</dbReference>
<evidence type="ECO:0000256" key="6">
    <source>
        <dbReference type="ARBA" id="ARBA00023180"/>
    </source>
</evidence>
<comment type="caution">
    <text evidence="8">The sequence shown here is derived from an EMBL/GenBank/DDBJ whole genome shotgun (WGS) entry which is preliminary data.</text>
</comment>
<comment type="similarity">
    <text evidence="2">Belongs to the CD36 family.</text>
</comment>
<keyword evidence="5 7" id="KW-0472">Membrane</keyword>
<evidence type="ECO:0000256" key="2">
    <source>
        <dbReference type="ARBA" id="ARBA00010532"/>
    </source>
</evidence>
<sequence length="655" mass="72656">MCNKKVVGITLLVIGIVLIAIGIIIGLLLPSIAFKEVEKTTCVNSKDSAGYERWKGPTYFTNRVYIWNITNKEGFLYRQEKPKLEEKGPYIYTTESVKVDVKFENDRVTSKTFDKAKFNKTLTAKECPKCNENDQLTVLNAAYLGLMAKVKSAKDFGTAFIPLILNLVFHALDGKTRNRNNTLLLMGKSQTDQLEFPSTATLAFGSWINSNHPNPLQNAAFGHLKRNYSLQEMSGLYGALTDSTFLPFTNTSLLARCTNKTNPPSRVCGLAINLGIYADPNVPSNVKLPIAPWIQSFLCPKASSCYNTTNNSAAILAVAAFIAGPLPRFVLQYLENNNYGLTTTRNQSEIILGYSMDRLPLPPPFVPSVIPVPGPVTSYNNETEAKARGKNSTFYTCESTEQRFTYAAFDGKTQIDSSLYPNATDDQLKVRGYYIQFPGQKSLEPCKTGYSRQEPRYELFLTDFSFAVNVSHTQDVELHGIPMHRYTLDKSALDVNNVTVFTKGVFDVRKVLGGPLFFSLPRFLHSDSLHEELDLPAPEETKHESFLSIEPISGSAMDLKLRLQLNGMILNTSIHTDYQPQLNVTFLNKLFPIWWSELSGGIDEETAETFRSKLFGSLQLSCGLLVALPVIGGILLMAGVVLIVLAVKKSSVTAA</sequence>
<evidence type="ECO:0008006" key="10">
    <source>
        <dbReference type="Google" id="ProtNLM"/>
    </source>
</evidence>